<comment type="caution">
    <text evidence="8">The sequence shown here is derived from an EMBL/GenBank/DDBJ whole genome shotgun (WGS) entry which is preliminary data.</text>
</comment>
<keyword evidence="5" id="KW-0560">Oxidoreductase</keyword>
<name>G9XGQ9_DESHA</name>
<evidence type="ECO:0000313" key="9">
    <source>
        <dbReference type="Proteomes" id="UP000004416"/>
    </source>
</evidence>
<dbReference type="Pfam" id="PF01568">
    <property type="entry name" value="Molydop_binding"/>
    <property type="match status" value="1"/>
</dbReference>
<evidence type="ECO:0000256" key="5">
    <source>
        <dbReference type="ARBA" id="ARBA00023002"/>
    </source>
</evidence>
<dbReference type="AlphaFoldDB" id="G9XGQ9"/>
<dbReference type="Gene3D" id="3.40.50.740">
    <property type="match status" value="2"/>
</dbReference>
<accession>G9XGQ9</accession>
<sequence length="825" mass="92903">MSRDKVLNNLLSRHQDEEYCYTTCMQNGCWDAVCVIKCRVKDNKIISVEPDDTINRGSGREDIGDELIKKGMIQTRACPMGHAWQAEIEAPTRILYPMKRVGGKGFGKGSFERISWDEALDTIAGKMREIIDKYGPYTILDSGIAFDATEFELAPWLNAGISAWGDHSISGHALGEKEHLGYDLVKALMTGESKNMIGFEAPDLFNSNLIVLWGFDPLVGWFGPVSYYLKLAKERGIPIIVIDPRYTISAEVLADQWIPIRPGTDTAMMLAVAQVLYEEELYDHDYVAQWVEPDGFAKWRDYVLGVTDGTAKTPEWAESITAIPAETIRGFARLYAQSKPVHLQFHYAGAKRHLGDYAAASAMLLQAMTGNLSIPGGCQTGSTLVTPVRLPMPMADWDRAEPTYTPPVVMNANKWAEAILLYDDYKAGRIAEQEYRRAIGSPPGSPIANVQMLILHCNCINNIHHVNKRMEAAAKVEFTWGWQWHINAPTAQFMDIVLPTPLQAFESLDYFLMGQERFMSAPSGLRNYFLYCKKALNPPGEVRPRNWAYTQLAKRLGIGEQYNPRMVDVPIETWDEELERIYREAYEIWAEDYDGTLAALGVTPKPWEEFLKKPVVRVEIEEPYYPYKSAKEENITPFETPSGKVEFYASTLANVGKEETRYGGLVEPMPVWEPHYMKEPANDSFYHPKTAQYPLALNTPVSVYRQHSCNDQNPRLRECYRHAVWMNPVDAKARGIKDGDKTRVFNELGEMIIPAYVTNKTIPGTVCIYHGSWYTPGAVKTETMPYGIDTRGACNLLIGDTHLPHAVGALLKAGLVQVENFGGEQ</sequence>
<dbReference type="Gene3D" id="2.40.40.20">
    <property type="match status" value="1"/>
</dbReference>
<organism evidence="8 9">
    <name type="scientific">Desulfitobacterium hafniense DP7</name>
    <dbReference type="NCBI Taxonomy" id="537010"/>
    <lineage>
        <taxon>Bacteria</taxon>
        <taxon>Bacillati</taxon>
        <taxon>Bacillota</taxon>
        <taxon>Clostridia</taxon>
        <taxon>Eubacteriales</taxon>
        <taxon>Desulfitobacteriaceae</taxon>
        <taxon>Desulfitobacterium</taxon>
    </lineage>
</organism>
<evidence type="ECO:0000256" key="1">
    <source>
        <dbReference type="ARBA" id="ARBA00001942"/>
    </source>
</evidence>
<dbReference type="GO" id="GO:0043546">
    <property type="term" value="F:molybdopterin cofactor binding"/>
    <property type="evidence" value="ECO:0007669"/>
    <property type="project" value="InterPro"/>
</dbReference>
<dbReference type="PANTHER" id="PTHR43742">
    <property type="entry name" value="TRIMETHYLAMINE-N-OXIDE REDUCTASE"/>
    <property type="match status" value="1"/>
</dbReference>
<evidence type="ECO:0000256" key="3">
    <source>
        <dbReference type="ARBA" id="ARBA00022505"/>
    </source>
</evidence>
<keyword evidence="3" id="KW-0500">Molybdenum</keyword>
<dbReference type="GO" id="GO:0016491">
    <property type="term" value="F:oxidoreductase activity"/>
    <property type="evidence" value="ECO:0007669"/>
    <property type="project" value="UniProtKB-KW"/>
</dbReference>
<evidence type="ECO:0000256" key="4">
    <source>
        <dbReference type="ARBA" id="ARBA00022723"/>
    </source>
</evidence>
<comment type="cofactor">
    <cofactor evidence="1">
        <name>Mo-bis(molybdopterin guanine dinucleotide)</name>
        <dbReference type="ChEBI" id="CHEBI:60539"/>
    </cofactor>
</comment>
<dbReference type="EMBL" id="AFZX01000005">
    <property type="protein sequence ID" value="EHL09094.1"/>
    <property type="molecule type" value="Genomic_DNA"/>
</dbReference>
<dbReference type="HOGENOM" id="CLU_000422_13_3_9"/>
<gene>
    <name evidence="8" type="ORF">HMPREF0322_00125</name>
</gene>
<dbReference type="Proteomes" id="UP000004416">
    <property type="component" value="Unassembled WGS sequence"/>
</dbReference>
<keyword evidence="4" id="KW-0479">Metal-binding</keyword>
<dbReference type="Pfam" id="PF00384">
    <property type="entry name" value="Molybdopterin"/>
    <property type="match status" value="1"/>
</dbReference>
<dbReference type="GO" id="GO:0009055">
    <property type="term" value="F:electron transfer activity"/>
    <property type="evidence" value="ECO:0007669"/>
    <property type="project" value="TreeGrafter"/>
</dbReference>
<comment type="similarity">
    <text evidence="2">Belongs to the prokaryotic molybdopterin-containing oxidoreductase family.</text>
</comment>
<proteinExistence type="inferred from homology"/>
<feature type="domain" description="Molybdopterin dinucleotide-binding" evidence="7">
    <location>
        <begin position="695"/>
        <end position="802"/>
    </location>
</feature>
<dbReference type="InterPro" id="IPR009010">
    <property type="entry name" value="Asp_de-COase-like_dom_sf"/>
</dbReference>
<evidence type="ECO:0000259" key="7">
    <source>
        <dbReference type="Pfam" id="PF01568"/>
    </source>
</evidence>
<evidence type="ECO:0000259" key="6">
    <source>
        <dbReference type="Pfam" id="PF00384"/>
    </source>
</evidence>
<feature type="domain" description="Molybdopterin oxidoreductase" evidence="6">
    <location>
        <begin position="93"/>
        <end position="555"/>
    </location>
</feature>
<protein>
    <submittedName>
        <fullName evidence="8">Molybdopterin oxidoreductase</fullName>
    </submittedName>
</protein>
<dbReference type="InterPro" id="IPR006657">
    <property type="entry name" value="MoPterin_dinucl-bd_dom"/>
</dbReference>
<dbReference type="InterPro" id="IPR050612">
    <property type="entry name" value="Prok_Mopterin_Oxidored"/>
</dbReference>
<reference evidence="8 9" key="1">
    <citation type="submission" date="2011-08" db="EMBL/GenBank/DDBJ databases">
        <authorList>
            <person name="Weinstock G."/>
            <person name="Sodergren E."/>
            <person name="Clifton S."/>
            <person name="Fulton L."/>
            <person name="Fulton B."/>
            <person name="Courtney L."/>
            <person name="Fronick C."/>
            <person name="Harrison M."/>
            <person name="Strong C."/>
            <person name="Farmer C."/>
            <person name="Delahaunty K."/>
            <person name="Markovic C."/>
            <person name="Hall O."/>
            <person name="Minx P."/>
            <person name="Tomlinson C."/>
            <person name="Mitreva M."/>
            <person name="Hou S."/>
            <person name="Chen J."/>
            <person name="Wollam A."/>
            <person name="Pepin K.H."/>
            <person name="Johnson M."/>
            <person name="Bhonagiri V."/>
            <person name="Zhang X."/>
            <person name="Suruliraj S."/>
            <person name="Warren W."/>
            <person name="Chinwalla A."/>
            <person name="Mardis E.R."/>
            <person name="Wilson R.K."/>
        </authorList>
    </citation>
    <scope>NUCLEOTIDE SEQUENCE [LARGE SCALE GENOMIC DNA]</scope>
    <source>
        <strain evidence="8 9">DP7</strain>
    </source>
</reference>
<dbReference type="Gene3D" id="3.40.228.10">
    <property type="entry name" value="Dimethylsulfoxide Reductase, domain 2"/>
    <property type="match status" value="1"/>
</dbReference>
<dbReference type="SUPFAM" id="SSF50692">
    <property type="entry name" value="ADC-like"/>
    <property type="match status" value="1"/>
</dbReference>
<evidence type="ECO:0000313" key="8">
    <source>
        <dbReference type="EMBL" id="EHL09094.1"/>
    </source>
</evidence>
<dbReference type="InterPro" id="IPR006656">
    <property type="entry name" value="Mopterin_OxRdtase"/>
</dbReference>
<dbReference type="PANTHER" id="PTHR43742:SF10">
    <property type="entry name" value="TRIMETHYLAMINE-N-OXIDE REDUCTASE 2"/>
    <property type="match status" value="1"/>
</dbReference>
<dbReference type="RefSeq" id="WP_005807968.1">
    <property type="nucleotide sequence ID" value="NZ_JH414436.1"/>
</dbReference>
<dbReference type="SUPFAM" id="SSF53706">
    <property type="entry name" value="Formate dehydrogenase/DMSO reductase, domains 1-3"/>
    <property type="match status" value="1"/>
</dbReference>
<dbReference type="PATRIC" id="fig|537010.4.peg.117"/>
<dbReference type="GO" id="GO:0009061">
    <property type="term" value="P:anaerobic respiration"/>
    <property type="evidence" value="ECO:0007669"/>
    <property type="project" value="TreeGrafter"/>
</dbReference>
<dbReference type="GO" id="GO:0030151">
    <property type="term" value="F:molybdenum ion binding"/>
    <property type="evidence" value="ECO:0007669"/>
    <property type="project" value="TreeGrafter"/>
</dbReference>
<dbReference type="GO" id="GO:0030288">
    <property type="term" value="C:outer membrane-bounded periplasmic space"/>
    <property type="evidence" value="ECO:0007669"/>
    <property type="project" value="TreeGrafter"/>
</dbReference>
<evidence type="ECO:0000256" key="2">
    <source>
        <dbReference type="ARBA" id="ARBA00010312"/>
    </source>
</evidence>